<feature type="transmembrane region" description="Helical" evidence="1">
    <location>
        <begin position="53"/>
        <end position="71"/>
    </location>
</feature>
<feature type="transmembrane region" description="Helical" evidence="1">
    <location>
        <begin position="123"/>
        <end position="143"/>
    </location>
</feature>
<name>W0JUX4_9EURY</name>
<keyword evidence="1" id="KW-1133">Transmembrane helix</keyword>
<keyword evidence="1" id="KW-0472">Membrane</keyword>
<dbReference type="OrthoDB" id="205998at2157"/>
<evidence type="ECO:0000256" key="1">
    <source>
        <dbReference type="SAM" id="Phobius"/>
    </source>
</evidence>
<feature type="transmembrane region" description="Helical" evidence="1">
    <location>
        <begin position="155"/>
        <end position="176"/>
    </location>
</feature>
<dbReference type="KEGG" id="hlr:HALLA_18325"/>
<dbReference type="AlphaFoldDB" id="W0JUX4"/>
<feature type="transmembrane region" description="Helical" evidence="1">
    <location>
        <begin position="83"/>
        <end position="103"/>
    </location>
</feature>
<feature type="transmembrane region" description="Helical" evidence="1">
    <location>
        <begin position="182"/>
        <end position="203"/>
    </location>
</feature>
<proteinExistence type="predicted"/>
<dbReference type="GeneID" id="25146355"/>
<reference evidence="2 3" key="1">
    <citation type="submission" date="2014-01" db="EMBL/GenBank/DDBJ databases">
        <authorList>
            <consortium name="DOE Joint Genome Institute"/>
            <person name="Anderson I."/>
            <person name="Huntemann M."/>
            <person name="Han J."/>
            <person name="Chen A."/>
            <person name="Kyrpides N."/>
            <person name="Mavromatis K."/>
            <person name="Markowitz V."/>
            <person name="Palaniappan K."/>
            <person name="Ivanova N."/>
            <person name="Schaumberg A."/>
            <person name="Pati A."/>
            <person name="Liolios K."/>
            <person name="Nordberg H.P."/>
            <person name="Cantor M.N."/>
            <person name="Hua S.X."/>
            <person name="Woyke T."/>
        </authorList>
    </citation>
    <scope>NUCLEOTIDE SEQUENCE [LARGE SCALE GENOMIC DNA]</scope>
    <source>
        <strain evidence="2 3">XH-48</strain>
    </source>
</reference>
<evidence type="ECO:0000313" key="2">
    <source>
        <dbReference type="EMBL" id="AHG01157.1"/>
    </source>
</evidence>
<dbReference type="Proteomes" id="UP000019024">
    <property type="component" value="Chromosome"/>
</dbReference>
<dbReference type="RefSeq" id="WP_049953710.1">
    <property type="nucleotide sequence ID" value="NZ_CP007055.1"/>
</dbReference>
<feature type="transmembrane region" description="Helical" evidence="1">
    <location>
        <begin position="20"/>
        <end position="41"/>
    </location>
</feature>
<dbReference type="EMBL" id="CP007055">
    <property type="protein sequence ID" value="AHG01157.1"/>
    <property type="molecule type" value="Genomic_DNA"/>
</dbReference>
<gene>
    <name evidence="2" type="ORF">HALLA_18325</name>
</gene>
<keyword evidence="1" id="KW-0812">Transmembrane</keyword>
<accession>W0JUX4</accession>
<dbReference type="eggNOG" id="ENOG502N62D">
    <property type="taxonomic scope" value="Archaea"/>
</dbReference>
<keyword evidence="3" id="KW-1185">Reference proteome</keyword>
<sequence length="208" mass="21526">MTNSVRANVGSVLADFSRTLGTLVGLLWLVFVGAVFLDGGADVLIGAPPLPGGLFWPVAFAVALGGTVWLVEGGYDRLGADPTGTWTFVWLAVFFVPLAFLPLQFAVGSLASAAGFAGPFSGALNAGFVLVSTIASGWLAFYGGLDRLGLEVDDFIRTFVFAVGLALVPLAAVVLFEATWLAGDYVAAAIALAVQVGAWWVGVTRTKP</sequence>
<dbReference type="HOGENOM" id="CLU_1318493_0_0_2"/>
<evidence type="ECO:0000313" key="3">
    <source>
        <dbReference type="Proteomes" id="UP000019024"/>
    </source>
</evidence>
<organism evidence="2 3">
    <name type="scientific">Halostagnicola larsenii XH-48</name>
    <dbReference type="NCBI Taxonomy" id="797299"/>
    <lineage>
        <taxon>Archaea</taxon>
        <taxon>Methanobacteriati</taxon>
        <taxon>Methanobacteriota</taxon>
        <taxon>Stenosarchaea group</taxon>
        <taxon>Halobacteria</taxon>
        <taxon>Halobacteriales</taxon>
        <taxon>Natrialbaceae</taxon>
        <taxon>Halostagnicola</taxon>
    </lineage>
</organism>
<protein>
    <submittedName>
        <fullName evidence="2">Uncharacterized protein</fullName>
    </submittedName>
</protein>